<keyword evidence="3" id="KW-0418">Kinase</keyword>
<dbReference type="Gene3D" id="3.30.200.20">
    <property type="entry name" value="Phosphorylase Kinase, domain 1"/>
    <property type="match status" value="1"/>
</dbReference>
<evidence type="ECO:0000256" key="1">
    <source>
        <dbReference type="ARBA" id="ARBA00011961"/>
    </source>
</evidence>
<dbReference type="AlphaFoldDB" id="A0A9W8CHC9"/>
<reference evidence="4" key="1">
    <citation type="submission" date="2022-07" db="EMBL/GenBank/DDBJ databases">
        <title>Phylogenomic reconstructions and comparative analyses of Kickxellomycotina fungi.</title>
        <authorList>
            <person name="Reynolds N.K."/>
            <person name="Stajich J.E."/>
            <person name="Barry K."/>
            <person name="Grigoriev I.V."/>
            <person name="Crous P."/>
            <person name="Smith M.E."/>
        </authorList>
    </citation>
    <scope>NUCLEOTIDE SEQUENCE</scope>
    <source>
        <strain evidence="4">NBRC 105413</strain>
    </source>
</reference>
<comment type="caution">
    <text evidence="4">The sequence shown here is derived from an EMBL/GenBank/DDBJ whole genome shotgun (WGS) entry which is preliminary data.</text>
</comment>
<dbReference type="InterPro" id="IPR011009">
    <property type="entry name" value="Kinase-like_dom_sf"/>
</dbReference>
<dbReference type="EC" id="2.7.1.172" evidence="1"/>
<gene>
    <name evidence="4" type="ORF">LPJ64_005009</name>
</gene>
<dbReference type="PIRSF" id="PIRSF006221">
    <property type="entry name" value="Ketosamine-3-kinase"/>
    <property type="match status" value="1"/>
</dbReference>
<name>A0A9W8CHC9_9FUNG</name>
<protein>
    <recommendedName>
        <fullName evidence="1">protein-ribulosamine 3-kinase</fullName>
        <ecNumber evidence="1">2.7.1.172</ecNumber>
    </recommendedName>
</protein>
<evidence type="ECO:0000256" key="3">
    <source>
        <dbReference type="PIRNR" id="PIRNR006221"/>
    </source>
</evidence>
<evidence type="ECO:0000256" key="2">
    <source>
        <dbReference type="ARBA" id="ARBA00048655"/>
    </source>
</evidence>
<keyword evidence="5" id="KW-1185">Reference proteome</keyword>
<dbReference type="PANTHER" id="PTHR12149">
    <property type="entry name" value="FRUCTOSAMINE 3 KINASE-RELATED PROTEIN"/>
    <property type="match status" value="1"/>
</dbReference>
<dbReference type="Gene3D" id="3.90.1200.10">
    <property type="match status" value="1"/>
</dbReference>
<organism evidence="4 5">
    <name type="scientific">Coemansia asiatica</name>
    <dbReference type="NCBI Taxonomy" id="1052880"/>
    <lineage>
        <taxon>Eukaryota</taxon>
        <taxon>Fungi</taxon>
        <taxon>Fungi incertae sedis</taxon>
        <taxon>Zoopagomycota</taxon>
        <taxon>Kickxellomycotina</taxon>
        <taxon>Kickxellomycetes</taxon>
        <taxon>Kickxellales</taxon>
        <taxon>Kickxellaceae</taxon>
        <taxon>Coemansia</taxon>
    </lineage>
</organism>
<proteinExistence type="inferred from homology"/>
<dbReference type="SUPFAM" id="SSF56112">
    <property type="entry name" value="Protein kinase-like (PK-like)"/>
    <property type="match status" value="1"/>
</dbReference>
<evidence type="ECO:0000313" key="4">
    <source>
        <dbReference type="EMBL" id="KAJ1643197.1"/>
    </source>
</evidence>
<dbReference type="GO" id="GO:0102193">
    <property type="term" value="F:protein-ribulosamine 3-kinase activity"/>
    <property type="evidence" value="ECO:0007669"/>
    <property type="project" value="UniProtKB-EC"/>
</dbReference>
<dbReference type="Proteomes" id="UP001145021">
    <property type="component" value="Unassembled WGS sequence"/>
</dbReference>
<dbReference type="InterPro" id="IPR016477">
    <property type="entry name" value="Fructo-/Ketosamine-3-kinase"/>
</dbReference>
<comment type="catalytic activity">
    <reaction evidence="2">
        <text>N(6)-D-ribulosyl-L-lysyl-[protein] + ATP = N(6)-(3-O-phospho-D-ribulosyl)-L-lysyl-[protein] + ADP + H(+)</text>
        <dbReference type="Rhea" id="RHEA:48432"/>
        <dbReference type="Rhea" id="RHEA-COMP:12103"/>
        <dbReference type="Rhea" id="RHEA-COMP:12104"/>
        <dbReference type="ChEBI" id="CHEBI:15378"/>
        <dbReference type="ChEBI" id="CHEBI:30616"/>
        <dbReference type="ChEBI" id="CHEBI:90418"/>
        <dbReference type="ChEBI" id="CHEBI:90420"/>
        <dbReference type="ChEBI" id="CHEBI:456216"/>
        <dbReference type="EC" id="2.7.1.172"/>
    </reaction>
    <physiologicalReaction direction="left-to-right" evidence="2">
        <dbReference type="Rhea" id="RHEA:48433"/>
    </physiologicalReaction>
</comment>
<evidence type="ECO:0000313" key="5">
    <source>
        <dbReference type="Proteomes" id="UP001145021"/>
    </source>
</evidence>
<accession>A0A9W8CHC9</accession>
<sequence>MSLTQKETSAIEEYLHSSRIAPDETIVETKIASGGCISKAIIVTTSSGKELFVKYAHSSNNKEKQSNGDMFFSEMEGLKALRQTNTFRVPEPLGTDQVSDDGTVIVTEKITLNPLKDQRRFGTCLAKMHLVKGPSKFGLDIDNFIGSTPQFNTWSDDWVQFLHVRLKFQFDLAQFTGNLKTASLELLDRLPEFFEGVEITPSLLHGDLWIGNCAEDGHGVPVIFDPAVYWGHSEAELSIMRLFGGFENNLFDAYHELIPKAPGFQKRGYIYELYHIVNHYNIFGFTYLAQCKQLLKQILD</sequence>
<dbReference type="Pfam" id="PF03881">
    <property type="entry name" value="Fructosamin_kin"/>
    <property type="match status" value="1"/>
</dbReference>
<comment type="similarity">
    <text evidence="3">Belongs to the fructosamine kinase family.</text>
</comment>
<keyword evidence="3" id="KW-0808">Transferase</keyword>
<dbReference type="PANTHER" id="PTHR12149:SF8">
    <property type="entry name" value="PROTEIN-RIBULOSAMINE 3-KINASE"/>
    <property type="match status" value="1"/>
</dbReference>
<dbReference type="EMBL" id="JANBOH010000282">
    <property type="protein sequence ID" value="KAJ1643197.1"/>
    <property type="molecule type" value="Genomic_DNA"/>
</dbReference>
<dbReference type="GO" id="GO:0016301">
    <property type="term" value="F:kinase activity"/>
    <property type="evidence" value="ECO:0007669"/>
    <property type="project" value="UniProtKB-UniRule"/>
</dbReference>